<organism evidence="10 11">
    <name type="scientific">Metallosphaera tengchongensis</name>
    <dbReference type="NCBI Taxonomy" id="1532350"/>
    <lineage>
        <taxon>Archaea</taxon>
        <taxon>Thermoproteota</taxon>
        <taxon>Thermoprotei</taxon>
        <taxon>Sulfolobales</taxon>
        <taxon>Sulfolobaceae</taxon>
        <taxon>Metallosphaera</taxon>
    </lineage>
</organism>
<dbReference type="EMBL" id="CP049074">
    <property type="protein sequence ID" value="QKR00761.1"/>
    <property type="molecule type" value="Genomic_DNA"/>
</dbReference>
<comment type="cofactor">
    <cofactor evidence="9">
        <name>Mg(2+)</name>
        <dbReference type="ChEBI" id="CHEBI:18420"/>
    </cofactor>
    <cofactor evidence="9">
        <name>Mn(2+)</name>
        <dbReference type="ChEBI" id="CHEBI:29035"/>
    </cofactor>
</comment>
<gene>
    <name evidence="9 10" type="primary">cas1</name>
    <name evidence="10" type="ORF">GWK48_10495</name>
</gene>
<feature type="binding site" evidence="9">
    <location>
        <position position="240"/>
    </location>
    <ligand>
        <name>Mn(2+)</name>
        <dbReference type="ChEBI" id="CHEBI:29035"/>
    </ligand>
</feature>
<dbReference type="GeneID" id="55642376"/>
<dbReference type="Proteomes" id="UP000509301">
    <property type="component" value="Chromosome"/>
</dbReference>
<dbReference type="HAMAP" id="MF_01470">
    <property type="entry name" value="Cas1"/>
    <property type="match status" value="1"/>
</dbReference>
<dbReference type="InterPro" id="IPR042211">
    <property type="entry name" value="CRISPR-assoc_Cas1_N"/>
</dbReference>
<dbReference type="AlphaFoldDB" id="A0A6N0P084"/>
<dbReference type="CDD" id="cd09636">
    <property type="entry name" value="Cas1_I-II-III"/>
    <property type="match status" value="1"/>
</dbReference>
<dbReference type="GO" id="GO:0016787">
    <property type="term" value="F:hydrolase activity"/>
    <property type="evidence" value="ECO:0007669"/>
    <property type="project" value="UniProtKB-KW"/>
</dbReference>
<dbReference type="InterPro" id="IPR002729">
    <property type="entry name" value="CRISPR-assoc_Cas1"/>
</dbReference>
<evidence type="ECO:0000256" key="1">
    <source>
        <dbReference type="ARBA" id="ARBA00022722"/>
    </source>
</evidence>
<reference evidence="10 11" key="1">
    <citation type="submission" date="2020-02" db="EMBL/GenBank/DDBJ databases">
        <title>Comparative genome analysis reveals the metabolism and evolution of the thermophilic archaeal genus Metallosphaera.</title>
        <authorList>
            <person name="Jiang C."/>
        </authorList>
    </citation>
    <scope>NUCLEOTIDE SEQUENCE [LARGE SCALE GENOMIC DNA]</scope>
    <source>
        <strain evidence="10 11">Ric-A</strain>
    </source>
</reference>
<evidence type="ECO:0000256" key="7">
    <source>
        <dbReference type="ARBA" id="ARBA00023125"/>
    </source>
</evidence>
<dbReference type="RefSeq" id="WP_174632093.1">
    <property type="nucleotide sequence ID" value="NZ_CP049074.1"/>
</dbReference>
<dbReference type="InterPro" id="IPR050646">
    <property type="entry name" value="Cas1"/>
</dbReference>
<dbReference type="InterPro" id="IPR042206">
    <property type="entry name" value="CRISPR-assoc_Cas1_C"/>
</dbReference>
<dbReference type="PANTHER" id="PTHR34353">
    <property type="entry name" value="CRISPR-ASSOCIATED ENDONUCLEASE CAS1 1"/>
    <property type="match status" value="1"/>
</dbReference>
<dbReference type="GO" id="GO:0043571">
    <property type="term" value="P:maintenance of CRISPR repeat elements"/>
    <property type="evidence" value="ECO:0007669"/>
    <property type="project" value="UniProtKB-UniRule"/>
</dbReference>
<proteinExistence type="inferred from homology"/>
<keyword evidence="8 9" id="KW-0464">Manganese</keyword>
<evidence type="ECO:0000313" key="11">
    <source>
        <dbReference type="Proteomes" id="UP000509301"/>
    </source>
</evidence>
<keyword evidence="1 9" id="KW-0540">Nuclease</keyword>
<dbReference type="Gene3D" id="3.100.10.20">
    <property type="entry name" value="CRISPR-associated endonuclease Cas1, N-terminal domain"/>
    <property type="match status" value="1"/>
</dbReference>
<dbReference type="GO" id="GO:0051607">
    <property type="term" value="P:defense response to virus"/>
    <property type="evidence" value="ECO:0007669"/>
    <property type="project" value="UniProtKB-UniRule"/>
</dbReference>
<feature type="binding site" evidence="9">
    <location>
        <position position="159"/>
    </location>
    <ligand>
        <name>Mn(2+)</name>
        <dbReference type="ChEBI" id="CHEBI:29035"/>
    </ligand>
</feature>
<feature type="binding site" evidence="9">
    <location>
        <position position="225"/>
    </location>
    <ligand>
        <name>Mn(2+)</name>
        <dbReference type="ChEBI" id="CHEBI:29035"/>
    </ligand>
</feature>
<dbReference type="OrthoDB" id="2216at2157"/>
<dbReference type="PANTHER" id="PTHR34353:SF2">
    <property type="entry name" value="CRISPR-ASSOCIATED ENDONUCLEASE CAS1 1"/>
    <property type="match status" value="1"/>
</dbReference>
<keyword evidence="5 9" id="KW-0460">Magnesium</keyword>
<evidence type="ECO:0000256" key="9">
    <source>
        <dbReference type="HAMAP-Rule" id="MF_01470"/>
    </source>
</evidence>
<name>A0A6N0P084_9CREN</name>
<keyword evidence="11" id="KW-1185">Reference proteome</keyword>
<evidence type="ECO:0000313" key="10">
    <source>
        <dbReference type="EMBL" id="QKR00761.1"/>
    </source>
</evidence>
<dbReference type="Gene3D" id="1.20.120.920">
    <property type="entry name" value="CRISPR-associated endonuclease Cas1, C-terminal domain"/>
    <property type="match status" value="1"/>
</dbReference>
<keyword evidence="3 9" id="KW-0255">Endonuclease</keyword>
<keyword evidence="2 9" id="KW-0479">Metal-binding</keyword>
<evidence type="ECO:0000256" key="8">
    <source>
        <dbReference type="ARBA" id="ARBA00023211"/>
    </source>
</evidence>
<dbReference type="EC" id="3.1.-.-" evidence="9"/>
<accession>A0A6N0P084</accession>
<dbReference type="KEGG" id="mten:GWK48_10495"/>
<comment type="function">
    <text evidence="9">CRISPR (clustered regularly interspaced short palindromic repeat), is an adaptive immune system that provides protection against mobile genetic elements (viruses, transposable elements and conjugative plasmids). CRISPR clusters contain spacers, sequences complementary to antecedent mobile elements, and target invading nucleic acids. CRISPR clusters are transcribed and processed into CRISPR RNA (crRNA). Acts as a dsDNA endonuclease. Involved in the integration of spacer DNA into the CRISPR cassette.</text>
</comment>
<evidence type="ECO:0000256" key="3">
    <source>
        <dbReference type="ARBA" id="ARBA00022759"/>
    </source>
</evidence>
<comment type="subunit">
    <text evidence="9">Homodimer, forms a heterotetramer with a Cas2 homodimer.</text>
</comment>
<dbReference type="GO" id="GO:0003677">
    <property type="term" value="F:DNA binding"/>
    <property type="evidence" value="ECO:0007669"/>
    <property type="project" value="UniProtKB-KW"/>
</dbReference>
<evidence type="ECO:0000256" key="2">
    <source>
        <dbReference type="ARBA" id="ARBA00022723"/>
    </source>
</evidence>
<protein>
    <recommendedName>
        <fullName evidence="9">CRISPR-associated endonuclease Cas1</fullName>
        <ecNumber evidence="9">3.1.-.-</ecNumber>
    </recommendedName>
</protein>
<dbReference type="GO" id="GO:0004519">
    <property type="term" value="F:endonuclease activity"/>
    <property type="evidence" value="ECO:0007669"/>
    <property type="project" value="UniProtKB-UniRule"/>
</dbReference>
<keyword evidence="7 9" id="KW-0238">DNA-binding</keyword>
<evidence type="ECO:0000256" key="4">
    <source>
        <dbReference type="ARBA" id="ARBA00022801"/>
    </source>
</evidence>
<comment type="similarity">
    <text evidence="9">Belongs to the CRISPR-associated endonuclease Cas1 family.</text>
</comment>
<evidence type="ECO:0000256" key="5">
    <source>
        <dbReference type="ARBA" id="ARBA00022842"/>
    </source>
</evidence>
<evidence type="ECO:0000256" key="6">
    <source>
        <dbReference type="ARBA" id="ARBA00023118"/>
    </source>
</evidence>
<sequence length="301" mass="34549">MGEQGDGKKLAFVKDYGAYLRVNKGMIVCEVKGRQIWSVSPAELSSIVVIATSSISSEVVKLAYEYGVDLVFFDRYEPIAKLIPGKYGGSMKLWMKQVLATRRKYEYAREFVYAKLHNQYMTLRYYERKYGYELSSRELDELSRSVLNLTDVREIMGREAEGAKAYWRGVVRLLPKSLGFRGRKRTAQGQDPFNVALNIGYAMLRKVVYSAVVSVGLNPYVGFLHSPRGGKTSLVFDLMEEFRSPEVDRKLIGMAREKEEDVKDKKRVYSLGIEEDLVYTQARRLANSILRGEEYRPYLSK</sequence>
<keyword evidence="4 9" id="KW-0378">Hydrolase</keyword>
<keyword evidence="6 9" id="KW-0051">Antiviral defense</keyword>
<dbReference type="GO" id="GO:0046872">
    <property type="term" value="F:metal ion binding"/>
    <property type="evidence" value="ECO:0007669"/>
    <property type="project" value="UniProtKB-UniRule"/>
</dbReference>
<dbReference type="NCBIfam" id="TIGR00287">
    <property type="entry name" value="cas1"/>
    <property type="match status" value="1"/>
</dbReference>
<dbReference type="Pfam" id="PF01867">
    <property type="entry name" value="Cas_Cas1"/>
    <property type="match status" value="1"/>
</dbReference>